<feature type="transmembrane region" description="Helical" evidence="1">
    <location>
        <begin position="12"/>
        <end position="41"/>
    </location>
</feature>
<sequence length="109" mass="12606">MNSKKKERFLKWGLLLLAFFPLIPNKFKGLPIILLFGIACINFKLEKRSIKGFFINSSPYWLYLTSLLYTSNYHDGLKKLETGLSLVIVPVIIFLLIPSNTITDKLQER</sequence>
<proteinExistence type="predicted"/>
<comment type="caution">
    <text evidence="2">The sequence shown here is derived from an EMBL/GenBank/DDBJ whole genome shotgun (WGS) entry which is preliminary data.</text>
</comment>
<keyword evidence="1" id="KW-0812">Transmembrane</keyword>
<accession>A0A3N0E6V7</accession>
<organism evidence="2 3">
    <name type="scientific">Sinomicrobium pectinilyticum</name>
    <dbReference type="NCBI Taxonomy" id="1084421"/>
    <lineage>
        <taxon>Bacteria</taxon>
        <taxon>Pseudomonadati</taxon>
        <taxon>Bacteroidota</taxon>
        <taxon>Flavobacteriia</taxon>
        <taxon>Flavobacteriales</taxon>
        <taxon>Flavobacteriaceae</taxon>
        <taxon>Sinomicrobium</taxon>
    </lineage>
</organism>
<dbReference type="RefSeq" id="WP_148044309.1">
    <property type="nucleotide sequence ID" value="NZ_RJTM01000104.1"/>
</dbReference>
<name>A0A3N0E6V7_SINP1</name>
<gene>
    <name evidence="2" type="ORF">ED312_14955</name>
</gene>
<dbReference type="Proteomes" id="UP000267469">
    <property type="component" value="Unassembled WGS sequence"/>
</dbReference>
<keyword evidence="1" id="KW-0472">Membrane</keyword>
<evidence type="ECO:0000313" key="2">
    <source>
        <dbReference type="EMBL" id="RNL83543.1"/>
    </source>
</evidence>
<protein>
    <recommendedName>
        <fullName evidence="4">O-antigen ligase domain-containing protein</fullName>
    </recommendedName>
</protein>
<evidence type="ECO:0000256" key="1">
    <source>
        <dbReference type="SAM" id="Phobius"/>
    </source>
</evidence>
<evidence type="ECO:0008006" key="4">
    <source>
        <dbReference type="Google" id="ProtNLM"/>
    </source>
</evidence>
<dbReference type="EMBL" id="RJTM01000104">
    <property type="protein sequence ID" value="RNL83543.1"/>
    <property type="molecule type" value="Genomic_DNA"/>
</dbReference>
<feature type="non-terminal residue" evidence="2">
    <location>
        <position position="109"/>
    </location>
</feature>
<dbReference type="AlphaFoldDB" id="A0A3N0E6V7"/>
<evidence type="ECO:0000313" key="3">
    <source>
        <dbReference type="Proteomes" id="UP000267469"/>
    </source>
</evidence>
<keyword evidence="1" id="KW-1133">Transmembrane helix</keyword>
<reference evidence="2 3" key="1">
    <citation type="submission" date="2018-10" db="EMBL/GenBank/DDBJ databases">
        <title>Sinomicrobium pectinilyticum sp. nov., a pectinase-producing bacterium isolated from alkaline and saline soil, and emended description of the genus Sinomicrobium.</title>
        <authorList>
            <person name="Cheng B."/>
            <person name="Li C."/>
            <person name="Lai Q."/>
            <person name="Du M."/>
            <person name="Shao Z."/>
            <person name="Xu P."/>
            <person name="Yang C."/>
        </authorList>
    </citation>
    <scope>NUCLEOTIDE SEQUENCE [LARGE SCALE GENOMIC DNA]</scope>
    <source>
        <strain evidence="2 3">5DNS001</strain>
    </source>
</reference>
<keyword evidence="3" id="KW-1185">Reference proteome</keyword>
<feature type="transmembrane region" description="Helical" evidence="1">
    <location>
        <begin position="83"/>
        <end position="103"/>
    </location>
</feature>